<dbReference type="EMBL" id="AZBU02000010">
    <property type="protein sequence ID" value="TKR62253.1"/>
    <property type="molecule type" value="Genomic_DNA"/>
</dbReference>
<evidence type="ECO:0000313" key="2">
    <source>
        <dbReference type="EMBL" id="TKR62253.1"/>
    </source>
</evidence>
<evidence type="ECO:0008006" key="4">
    <source>
        <dbReference type="Google" id="ProtNLM"/>
    </source>
</evidence>
<gene>
    <name evidence="2" type="ORF">L596_026241</name>
</gene>
<feature type="signal peptide" evidence="1">
    <location>
        <begin position="1"/>
        <end position="18"/>
    </location>
</feature>
<dbReference type="AlphaFoldDB" id="A0A4U5M1S3"/>
<keyword evidence="1" id="KW-0732">Signal</keyword>
<keyword evidence="3" id="KW-1185">Reference proteome</keyword>
<name>A0A4U5M1S3_STECR</name>
<organism evidence="2 3">
    <name type="scientific">Steinernema carpocapsae</name>
    <name type="common">Entomopathogenic nematode</name>
    <dbReference type="NCBI Taxonomy" id="34508"/>
    <lineage>
        <taxon>Eukaryota</taxon>
        <taxon>Metazoa</taxon>
        <taxon>Ecdysozoa</taxon>
        <taxon>Nematoda</taxon>
        <taxon>Chromadorea</taxon>
        <taxon>Rhabditida</taxon>
        <taxon>Tylenchina</taxon>
        <taxon>Panagrolaimomorpha</taxon>
        <taxon>Strongyloidoidea</taxon>
        <taxon>Steinernematidae</taxon>
        <taxon>Steinernema</taxon>
    </lineage>
</organism>
<reference evidence="2 3" key="1">
    <citation type="journal article" date="2015" name="Genome Biol.">
        <title>Comparative genomics of Steinernema reveals deeply conserved gene regulatory networks.</title>
        <authorList>
            <person name="Dillman A.R."/>
            <person name="Macchietto M."/>
            <person name="Porter C.F."/>
            <person name="Rogers A."/>
            <person name="Williams B."/>
            <person name="Antoshechkin I."/>
            <person name="Lee M.M."/>
            <person name="Goodwin Z."/>
            <person name="Lu X."/>
            <person name="Lewis E.E."/>
            <person name="Goodrich-Blair H."/>
            <person name="Stock S.P."/>
            <person name="Adams B.J."/>
            <person name="Sternberg P.W."/>
            <person name="Mortazavi A."/>
        </authorList>
    </citation>
    <scope>NUCLEOTIDE SEQUENCE [LARGE SCALE GENOMIC DNA]</scope>
    <source>
        <strain evidence="2 3">ALL</strain>
    </source>
</reference>
<evidence type="ECO:0000313" key="3">
    <source>
        <dbReference type="Proteomes" id="UP000298663"/>
    </source>
</evidence>
<protein>
    <recommendedName>
        <fullName evidence="4">4Fe-4S ferredoxin-type domain-containing protein</fullName>
    </recommendedName>
</protein>
<evidence type="ECO:0000256" key="1">
    <source>
        <dbReference type="SAM" id="SignalP"/>
    </source>
</evidence>
<feature type="chain" id="PRO_5020805485" description="4Fe-4S ferredoxin-type domain-containing protein" evidence="1">
    <location>
        <begin position="19"/>
        <end position="96"/>
    </location>
</feature>
<accession>A0A4U5M1S3</accession>
<reference evidence="2 3" key="2">
    <citation type="journal article" date="2019" name="G3 (Bethesda)">
        <title>Hybrid Assembly of the Genome of the Entomopathogenic Nematode Steinernema carpocapsae Identifies the X-Chromosome.</title>
        <authorList>
            <person name="Serra L."/>
            <person name="Macchietto M."/>
            <person name="Macias-Munoz A."/>
            <person name="McGill C.J."/>
            <person name="Rodriguez I.M."/>
            <person name="Rodriguez B."/>
            <person name="Murad R."/>
            <person name="Mortazavi A."/>
        </authorList>
    </citation>
    <scope>NUCLEOTIDE SEQUENCE [LARGE SCALE GENOMIC DNA]</scope>
    <source>
        <strain evidence="2 3">ALL</strain>
    </source>
</reference>
<proteinExistence type="predicted"/>
<dbReference type="Proteomes" id="UP000298663">
    <property type="component" value="Unassembled WGS sequence"/>
</dbReference>
<sequence length="96" mass="10740">MVYLKLLVLLVMVLLTSSGPVTPPSAPVPALPTTLFEFLFPGVKWVPDFNNVLPIKECIMCCSGCSQCECPARCEFAEDMDKLLDRFKTYTMSEEE</sequence>
<comment type="caution">
    <text evidence="2">The sequence shown here is derived from an EMBL/GenBank/DDBJ whole genome shotgun (WGS) entry which is preliminary data.</text>
</comment>